<comment type="caution">
    <text evidence="8">The sequence shown here is derived from an EMBL/GenBank/DDBJ whole genome shotgun (WGS) entry which is preliminary data.</text>
</comment>
<dbReference type="SMART" id="SM00862">
    <property type="entry name" value="Trans_reg_C"/>
    <property type="match status" value="1"/>
</dbReference>
<dbReference type="Proteomes" id="UP000632289">
    <property type="component" value="Unassembled WGS sequence"/>
</dbReference>
<accession>A0A927ICE3</accession>
<dbReference type="EMBL" id="JACXYU010000002">
    <property type="protein sequence ID" value="MBD3931156.1"/>
    <property type="molecule type" value="Genomic_DNA"/>
</dbReference>
<organism evidence="8 9">
    <name type="scientific">Streptomyces chumphonensis</name>
    <dbReference type="NCBI Taxonomy" id="1214925"/>
    <lineage>
        <taxon>Bacteria</taxon>
        <taxon>Bacillati</taxon>
        <taxon>Actinomycetota</taxon>
        <taxon>Actinomycetes</taxon>
        <taxon>Kitasatosporales</taxon>
        <taxon>Streptomycetaceae</taxon>
        <taxon>Streptomyces</taxon>
    </lineage>
</organism>
<evidence type="ECO:0000256" key="2">
    <source>
        <dbReference type="ARBA" id="ARBA00023012"/>
    </source>
</evidence>
<evidence type="ECO:0000259" key="6">
    <source>
        <dbReference type="SMART" id="SM00862"/>
    </source>
</evidence>
<dbReference type="SUPFAM" id="SSF46894">
    <property type="entry name" value="C-terminal effector domain of the bipartite response regulators"/>
    <property type="match status" value="1"/>
</dbReference>
<keyword evidence="5" id="KW-0804">Transcription</keyword>
<dbReference type="InterPro" id="IPR036388">
    <property type="entry name" value="WH-like_DNA-bd_sf"/>
</dbReference>
<keyword evidence="3" id="KW-0805">Transcription regulation</keyword>
<proteinExistence type="inferred from homology"/>
<dbReference type="Gene3D" id="1.10.10.10">
    <property type="entry name" value="Winged helix-like DNA-binding domain superfamily/Winged helix DNA-binding domain"/>
    <property type="match status" value="1"/>
</dbReference>
<dbReference type="SUPFAM" id="SSF48452">
    <property type="entry name" value="TPR-like"/>
    <property type="match status" value="1"/>
</dbReference>
<dbReference type="SMART" id="SM01043">
    <property type="entry name" value="BTAD"/>
    <property type="match status" value="1"/>
</dbReference>
<dbReference type="GO" id="GO:0000160">
    <property type="term" value="P:phosphorelay signal transduction system"/>
    <property type="evidence" value="ECO:0007669"/>
    <property type="project" value="UniProtKB-KW"/>
</dbReference>
<name>A0A927ICE3_9ACTN</name>
<keyword evidence="2" id="KW-0902">Two-component regulatory system</keyword>
<dbReference type="InterPro" id="IPR001867">
    <property type="entry name" value="OmpR/PhoB-type_DNA-bd"/>
</dbReference>
<feature type="domain" description="Bacterial transcriptional activator" evidence="7">
    <location>
        <begin position="115"/>
        <end position="259"/>
    </location>
</feature>
<comment type="similarity">
    <text evidence="1">Belongs to the AfsR/DnrI/RedD regulatory family.</text>
</comment>
<dbReference type="InterPro" id="IPR016032">
    <property type="entry name" value="Sig_transdc_resp-reg_C-effctor"/>
</dbReference>
<evidence type="ECO:0000256" key="1">
    <source>
        <dbReference type="ARBA" id="ARBA00005820"/>
    </source>
</evidence>
<dbReference type="PANTHER" id="PTHR35807">
    <property type="entry name" value="TRANSCRIPTIONAL REGULATOR REDD-RELATED"/>
    <property type="match status" value="1"/>
</dbReference>
<dbReference type="Gene3D" id="1.25.40.10">
    <property type="entry name" value="Tetratricopeptide repeat domain"/>
    <property type="match status" value="1"/>
</dbReference>
<evidence type="ECO:0000313" key="8">
    <source>
        <dbReference type="EMBL" id="MBD3931156.1"/>
    </source>
</evidence>
<dbReference type="RefSeq" id="WP_191208463.1">
    <property type="nucleotide sequence ID" value="NZ_BAABKL010000032.1"/>
</dbReference>
<feature type="domain" description="OmpR/PhoB-type" evidence="6">
    <location>
        <begin position="35"/>
        <end position="108"/>
    </location>
</feature>
<dbReference type="InterPro" id="IPR005158">
    <property type="entry name" value="BTAD"/>
</dbReference>
<dbReference type="PANTHER" id="PTHR35807:SF1">
    <property type="entry name" value="TRANSCRIPTIONAL REGULATOR REDD"/>
    <property type="match status" value="1"/>
</dbReference>
<dbReference type="GO" id="GO:0006355">
    <property type="term" value="P:regulation of DNA-templated transcription"/>
    <property type="evidence" value="ECO:0007669"/>
    <property type="project" value="InterPro"/>
</dbReference>
<evidence type="ECO:0000259" key="7">
    <source>
        <dbReference type="SMART" id="SM01043"/>
    </source>
</evidence>
<dbReference type="InterPro" id="IPR011990">
    <property type="entry name" value="TPR-like_helical_dom_sf"/>
</dbReference>
<sequence length="279" mass="31194">MSGSLLRHRHTPERRDADRVHVTLFGPLEVRRGAGDAVRLGPPRQRALLAVLLLRSTPVGADQLIAALWGQEPPAYARNLVQKYVSGLRSALRDHGTAIDWSDSGYLLDPGAAQVDVYVYERLTTEAASAVAAGRTAEAAALLDEARQLRTGPLAEGLEAPLLERQRVFAEARRLADNELRTEIALELGEHREVVPYLRCLLHEHPLHERLVWLLMTALYRSDRSGEALAVYRELRRRTGDELGGEPGPALRELHVRVLRQDPELLTMRVLAARRHVRV</sequence>
<dbReference type="GO" id="GO:0003677">
    <property type="term" value="F:DNA binding"/>
    <property type="evidence" value="ECO:0007669"/>
    <property type="project" value="UniProtKB-KW"/>
</dbReference>
<evidence type="ECO:0000256" key="4">
    <source>
        <dbReference type="ARBA" id="ARBA00023125"/>
    </source>
</evidence>
<dbReference type="AlphaFoldDB" id="A0A927ICE3"/>
<dbReference type="CDD" id="cd15831">
    <property type="entry name" value="BTAD"/>
    <property type="match status" value="1"/>
</dbReference>
<dbReference type="InterPro" id="IPR051677">
    <property type="entry name" value="AfsR-DnrI-RedD_regulator"/>
</dbReference>
<keyword evidence="4" id="KW-0238">DNA-binding</keyword>
<protein>
    <submittedName>
        <fullName evidence="8">AfsR/SARP family transcriptional regulator</fullName>
    </submittedName>
</protein>
<keyword evidence="9" id="KW-1185">Reference proteome</keyword>
<evidence type="ECO:0000313" key="9">
    <source>
        <dbReference type="Proteomes" id="UP000632289"/>
    </source>
</evidence>
<evidence type="ECO:0000256" key="5">
    <source>
        <dbReference type="ARBA" id="ARBA00023163"/>
    </source>
</evidence>
<reference evidence="8" key="1">
    <citation type="submission" date="2020-09" db="EMBL/GenBank/DDBJ databases">
        <title>Secondary metabolite and genome analysis of marine Streptomyces chumphonensis KK1-2T.</title>
        <authorList>
            <person name="Phongsopitanun W."/>
            <person name="Kanchanasin P."/>
            <person name="Pittayakhajonwut P."/>
            <person name="Suwanborirux K."/>
            <person name="Tanasupawat S."/>
        </authorList>
    </citation>
    <scope>NUCLEOTIDE SEQUENCE</scope>
    <source>
        <strain evidence="8">KK1-2</strain>
    </source>
</reference>
<evidence type="ECO:0000256" key="3">
    <source>
        <dbReference type="ARBA" id="ARBA00023015"/>
    </source>
</evidence>
<dbReference type="Pfam" id="PF03704">
    <property type="entry name" value="BTAD"/>
    <property type="match status" value="1"/>
</dbReference>
<gene>
    <name evidence="8" type="ORF">IF129_06230</name>
</gene>